<evidence type="ECO:0000259" key="9">
    <source>
        <dbReference type="PROSITE" id="PS51981"/>
    </source>
</evidence>
<dbReference type="SMART" id="SM00438">
    <property type="entry name" value="ZnF_NFX"/>
    <property type="match status" value="6"/>
</dbReference>
<dbReference type="InterPro" id="IPR046439">
    <property type="entry name" value="ZF_RZ_dom"/>
</dbReference>
<keyword evidence="2" id="KW-0963">Cytoplasm</keyword>
<name>A0A553R5H6_9TELE</name>
<evidence type="ECO:0000256" key="7">
    <source>
        <dbReference type="ARBA" id="ARBA00022859"/>
    </source>
</evidence>
<keyword evidence="3" id="KW-0479">Metal-binding</keyword>
<dbReference type="InterPro" id="IPR047187">
    <property type="entry name" value="SF1_C_Upf1"/>
</dbReference>
<feature type="region of interest" description="Disordered" evidence="8">
    <location>
        <begin position="1"/>
        <end position="90"/>
    </location>
</feature>
<dbReference type="SMART" id="SM00382">
    <property type="entry name" value="AAA"/>
    <property type="match status" value="2"/>
</dbReference>
<dbReference type="Pfam" id="PF25396">
    <property type="entry name" value="ZNFX1"/>
    <property type="match status" value="2"/>
</dbReference>
<proteinExistence type="predicted"/>
<reference evidence="10 11" key="1">
    <citation type="journal article" date="2019" name="Sci. Data">
        <title>Hybrid genome assembly and annotation of Danionella translucida.</title>
        <authorList>
            <person name="Kadobianskyi M."/>
            <person name="Schulze L."/>
            <person name="Schuelke M."/>
            <person name="Judkewitz B."/>
        </authorList>
    </citation>
    <scope>NUCLEOTIDE SEQUENCE [LARGE SCALE GENOMIC DNA]</scope>
    <source>
        <strain evidence="10 11">Bolton</strain>
    </source>
</reference>
<dbReference type="STRING" id="623744.A0A553R5H6"/>
<dbReference type="CDD" id="cd18808">
    <property type="entry name" value="SF1_C_Upf1"/>
    <property type="match status" value="2"/>
</dbReference>
<comment type="subcellular location">
    <subcellularLocation>
        <location evidence="1">Cytoplasm</location>
    </subcellularLocation>
</comment>
<evidence type="ECO:0000256" key="6">
    <source>
        <dbReference type="ARBA" id="ARBA00022833"/>
    </source>
</evidence>
<evidence type="ECO:0000256" key="4">
    <source>
        <dbReference type="ARBA" id="ARBA00022737"/>
    </source>
</evidence>
<dbReference type="InterPro" id="IPR041679">
    <property type="entry name" value="DNA2/NAM7-like_C"/>
</dbReference>
<dbReference type="InterPro" id="IPR000967">
    <property type="entry name" value="Znf_NFX1"/>
</dbReference>
<dbReference type="Proteomes" id="UP000316079">
    <property type="component" value="Unassembled WGS sequence"/>
</dbReference>
<dbReference type="PROSITE" id="PS51981">
    <property type="entry name" value="ZF_RZ"/>
    <property type="match status" value="1"/>
</dbReference>
<evidence type="ECO:0000256" key="1">
    <source>
        <dbReference type="ARBA" id="ARBA00004496"/>
    </source>
</evidence>
<dbReference type="InterPro" id="IPR057373">
    <property type="entry name" value="ZNFX1"/>
</dbReference>
<dbReference type="GO" id="GO:0031380">
    <property type="term" value="C:nuclear RNA-directed RNA polymerase complex"/>
    <property type="evidence" value="ECO:0007669"/>
    <property type="project" value="TreeGrafter"/>
</dbReference>
<keyword evidence="4" id="KW-0677">Repeat</keyword>
<evidence type="ECO:0000313" key="11">
    <source>
        <dbReference type="Proteomes" id="UP000316079"/>
    </source>
</evidence>
<dbReference type="InterPro" id="IPR045055">
    <property type="entry name" value="DNA2/NAM7-like"/>
</dbReference>
<keyword evidence="11" id="KW-1185">Reference proteome</keyword>
<evidence type="ECO:0000256" key="3">
    <source>
        <dbReference type="ARBA" id="ARBA00022723"/>
    </source>
</evidence>
<dbReference type="InterPro" id="IPR041677">
    <property type="entry name" value="DNA2/NAM7_AAA_11"/>
</dbReference>
<keyword evidence="7" id="KW-0391">Immunity</keyword>
<dbReference type="OrthoDB" id="2423195at2759"/>
<feature type="compositionally biased region" description="Basic and acidic residues" evidence="8">
    <location>
        <begin position="1706"/>
        <end position="1723"/>
    </location>
</feature>
<evidence type="ECO:0000313" key="10">
    <source>
        <dbReference type="EMBL" id="TRY97414.1"/>
    </source>
</evidence>
<feature type="compositionally biased region" description="Basic and acidic residues" evidence="8">
    <location>
        <begin position="352"/>
        <end position="363"/>
    </location>
</feature>
<protein>
    <recommendedName>
        <fullName evidence="9">RZ-type domain-containing protein</fullName>
    </recommendedName>
</protein>
<dbReference type="Pfam" id="PF13087">
    <property type="entry name" value="AAA_12"/>
    <property type="match status" value="2"/>
</dbReference>
<gene>
    <name evidence="10" type="ORF">DNTS_016604</name>
</gene>
<dbReference type="FunFam" id="3.40.50.300:FF:000742">
    <property type="entry name" value="NFX1-type zinc finger-containing protein 1"/>
    <property type="match status" value="2"/>
</dbReference>
<dbReference type="GO" id="GO:0002376">
    <property type="term" value="P:immune system process"/>
    <property type="evidence" value="ECO:0007669"/>
    <property type="project" value="UniProtKB-KW"/>
</dbReference>
<sequence length="3243" mass="372092">MMSNPKGGKQRGRGVSVPARNRGRGRGGGDGSQQQAGRSAISQRERGLDDDVQGAVGGGRGQGLRHGSWSGFHRPVMRGGANSSSPFQGRTGISAAHSIPSLLRLGNLNETPGRPSIFKGNCRGKMDALRVQGGYGIGRARVDASRSMADLRPSPRGGGNRRGKTGSQSHGRSRGGARDGPREIHKIGYKTLEGLLEKDASEVAISLSSSTGLRLLLEESEIRNDLVQLLCKVLCKAFQSRIDRSTVMHLAQIIKDSKFFRHGLPYHVTGMMSEFANAQREQYPQHLNNILNLLSSVLNIFPRSSIQSVSMVVALLKTTVHQLRASGVDILENTDQELERLQSLVDQLQEKSREGTLRSDDYSCHAANEDTPPGEQDFREISIYPIYEEFHENRRPFLRPNRITQSFPNAHIYLDTHFRLLREDFVRPLRDGVKEILSMVHEENLNENQIQKKHFDDVRIYNDTHLLLPVCTPTGIAYRVTFDARQLQFVRWENSKRLIYGSLVCLSMDKFETFLFATVADRDPELLRKGEVNLCFSLNSREQLASIRPSDSFLMVETTAYFEAYRYVLEGLQELSQDEFPFQRYIVQCVTAVDPPAYLRVEGRTYDLSPVAPKGQSIPRFNPLTPQAWPDEEKLGLDESQLQAFKLALTNELAIIQGPPGTGKTFVGLKIARALLENREAWSQDCPMLVVCYTNHALDQFLEGIYRFLRWGIVRVGGRSNSEILKPFNLRELTRGRDFHHNLPMHLRRAFEDVKKEMQNSKERLEEHSIKSECSLGGIIREEILRSYMDEEHWNSLRAGLYEPKQKTTVIAEWLGVSFSAFKSFPSTEEKAAADEATSQAEEAGLIRVEEEAELIQAERMLQEVSFPWKKERSKQEEEKLKRDAVVKAMVVLTLSDDESCNQTVPRAKEWKIQKNQKKKLKKTVKEELKKTSCMSEVQEKHLTDLWGLSMKDRWSLYRLWVFRYRCDLRNKALTYEQEYQRAADRLSEVRQHEDLSVLREARVVGMTTTGAAKYRQVLQELRPRLVIIEEAAEVLEAHTITTLSQACQHLILIGDHQQLRPSATVYDLAKNYNLEVSMFERLVKMDFPFVRLNYQHRMRPSIARLLTPHIYKSLENHPSVLEYENVKGVLGNVFFVDHSHFEDEIQDGRTRKNTHEAHFVVKLCRYLLLQEYKPSQITILTTYTGQLHCLRKLMPFSEFSDVKVHVVDKYQGEENDIIILSLVRSNSENRVGFLNIPNRVCVALSRAKMGLYCIGNMGMLSSVPLWSNILQTLREQGQVGEALILSCQNHPDKQIHASCASDFKAAPEGGCDQPCQFRLECGHVCTRMCHPYDADHKKFMCLKECPKVLCELEHKCPLRCYERCEECWVLLDKIIPSCQHHQKVPCHQDPKDFICRVPCVKILPCEHPCRALCGDPCTARCKVRVPTELKCGHMQEEPCYVSRDPTVNPRYLSWMQTRLPPQSLYPQMQTNPCVFTSVSRALCERLSTLFLTLPEPMCPQQMQENLWTALGNRRGRTDAQRDLLGPWRGRGNDGIHEVKKICYKTLEGLLEKDASEVAITLSSSTGLDRLLEEPAMRSDQVQLLCEVLCKAFQSRIDRSTVMHLAQIVKDSKFFQHVLPYHVTKIVSEVAVPQREQYPQHLNNILNLLSNVLNIFPRSSIQSVSIAVALLKTTIHQLRASGVDILENTDQELERLQSLVDQLQEKSREGTLRSDDYSRHAANEDTPPGEQDFREISIYPIYEEFHENRRPFLRPNRITQSFPNAHIYLDTHFRLLREDFVRPLRDGVKEILSMVHEENLNENQIQKKHFDDVRIYNDTHLLLPVCTPTGIAYRVTFDARQLQFVRWENSKRLIYGSLVCLSMDKFETFLFATVADRDPELLRKGEVNLCFSLNSREQLASIRPSDSFLMVETTAYFEAYRYVLEGLQELSQDEFPFQRYIVQCVTAVDPPAYLRVEGRTYDLSPVAPKGQSIPRFNPLTPQAWPDEEKLGLDESQLQAFKLALTNELAIIQGPPGTGKTFVGLKIARALLENREAWSQDCPMLVVCYTNHALDQFLEGIHGFLKSDIVRVGGRSESNILKPFALRELTRRNNFHKNLPAHLRRAHAEVSALMDQAKQKLNDQTIQLECSLNGIIHEKFLERYIDEEHWNSLLLGPVLEDWEKEEKENLWGIIQWLCVEFLADHETQQTEGAEVAEHVPEAEKNDLIEVEEEANLVQAERMLQDDDVNWEKDERKQRREEFERRIMAEKILALNLSEPEPQKEKWQKQKHHKKKLKDFAKHELKKTSIMSEEQEKSITDLWSMSLKDRWTLYREVRQHEDLSVLREARVVGMTTTGAAKYRQVLQELRPRLVIIEEAAEVLEAHTITTLSQACQHLILIGDHQQLRPSATVYDLAKNYNLEVSMFERLVKMDFPFVRLNYQHRMRPSIARLLTPHIYKSLENHPSVLEYENVKGVLGNVFFVDHSHFEDKIQDGRTRKNTHEAHFVVKLCRYLLLQEYKPSQITILTTYTGQLHCLRKLMPSSEFSDVKVHVVDKYQGEENDIIILSLVRSNSENRVGFLNIPNRVCVALSRAKMGLYCIGNMGMLSSVPLWSNILQTLREQGQVGEALILSCQNHPDKQIHASCASDFKAAPEGGCDQPCQFRLECGHVCTRMCHPYDADHKKFMCLKECPKVLCELEHKCPLRCYETCKKCRVPVDKIIPSCQHHQKVPCHQEPKDFKCQVQVPTELKCGHMQEEPCYDSRDPTVNPRCLTKCGFTLKCGHSCPGTCHGCKQGCLHKACTHKCKRILVCSHQCREPCVRDCPPCSLPCQNRCVHSKCEKTCGQPCAPCREPCIWQCPHHSCTKLCHEPCDRPPCSVSCPKYLPCGHPCIGLCGETCPDKCRICHKDKVTEIFFGNEDEPDACFIQLEDCQHLFEISGMDRYISQDEDQDAELDQRAIRLKECPRCRTPIRRNLRYGTHINRSLAAIEMVKEKISGVAEINKQKQKELNLQLRKQDKLRRHFHKEFEFIQEELKTRKLSLQQLWHYENLMSFLERIGKLKSTENDYLPSPKVECLPFTQKMNNAFKFVTDQGQRFSEQQISDLESELSRLSYLADLNQRSRIRRPEVVSEIEVQQLRAILEDDLPFSEAREQRVKQIFTELDVKLPRIGLGITDQERVSIVKAMGLNKGHWYKCPNGHVYAIGDCGGAMVKTKCPECDSAIGGTNHSLTEGNAVATEMDGAQHPAWSDAANMANFDLRDFYD</sequence>
<dbReference type="Gene3D" id="3.40.50.300">
    <property type="entry name" value="P-loop containing nucleotide triphosphate hydrolases"/>
    <property type="match status" value="6"/>
</dbReference>
<dbReference type="GO" id="GO:0005737">
    <property type="term" value="C:cytoplasm"/>
    <property type="evidence" value="ECO:0007669"/>
    <property type="project" value="UniProtKB-SubCell"/>
</dbReference>
<dbReference type="GO" id="GO:0004386">
    <property type="term" value="F:helicase activity"/>
    <property type="evidence" value="ECO:0007669"/>
    <property type="project" value="InterPro"/>
</dbReference>
<comment type="caution">
    <text evidence="10">The sequence shown here is derived from an EMBL/GenBank/DDBJ whole genome shotgun (WGS) entry which is preliminary data.</text>
</comment>
<dbReference type="FunFam" id="3.40.50.300:FF:001140">
    <property type="entry name" value="Zinc finger NFX1-type containing 1"/>
    <property type="match status" value="1"/>
</dbReference>
<dbReference type="InterPro" id="IPR027417">
    <property type="entry name" value="P-loop_NTPase"/>
</dbReference>
<keyword evidence="5" id="KW-0863">Zinc-finger</keyword>
<dbReference type="CDD" id="cd17936">
    <property type="entry name" value="EEXXEc_NFX1"/>
    <property type="match status" value="2"/>
</dbReference>
<feature type="region of interest" description="Disordered" evidence="8">
    <location>
        <begin position="1706"/>
        <end position="1731"/>
    </location>
</feature>
<evidence type="ECO:0000256" key="2">
    <source>
        <dbReference type="ARBA" id="ARBA00022490"/>
    </source>
</evidence>
<accession>A0A553R5H6</accession>
<dbReference type="Pfam" id="PF13086">
    <property type="entry name" value="AAA_11"/>
    <property type="match status" value="3"/>
</dbReference>
<dbReference type="SUPFAM" id="SSF52540">
    <property type="entry name" value="P-loop containing nucleoside triphosphate hydrolases"/>
    <property type="match status" value="2"/>
</dbReference>
<dbReference type="InterPro" id="IPR003593">
    <property type="entry name" value="AAA+_ATPase"/>
</dbReference>
<feature type="compositionally biased region" description="Gly residues" evidence="8">
    <location>
        <begin position="55"/>
        <end position="64"/>
    </location>
</feature>
<feature type="region of interest" description="Disordered" evidence="8">
    <location>
        <begin position="352"/>
        <end position="375"/>
    </location>
</feature>
<evidence type="ECO:0000256" key="8">
    <source>
        <dbReference type="SAM" id="MobiDB-lite"/>
    </source>
</evidence>
<dbReference type="CDD" id="cd06008">
    <property type="entry name" value="NF-X1-zinc-finger"/>
    <property type="match status" value="2"/>
</dbReference>
<dbReference type="Pfam" id="PF20173">
    <property type="entry name" value="ZnF_RZ-type"/>
    <property type="match status" value="1"/>
</dbReference>
<feature type="region of interest" description="Disordered" evidence="8">
    <location>
        <begin position="144"/>
        <end position="183"/>
    </location>
</feature>
<dbReference type="PANTHER" id="PTHR10887">
    <property type="entry name" value="DNA2/NAM7 HELICASE FAMILY"/>
    <property type="match status" value="1"/>
</dbReference>
<dbReference type="GO" id="GO:0031048">
    <property type="term" value="P:regulatory ncRNA-mediated heterochromatin formation"/>
    <property type="evidence" value="ECO:0007669"/>
    <property type="project" value="TreeGrafter"/>
</dbReference>
<evidence type="ECO:0000256" key="5">
    <source>
        <dbReference type="ARBA" id="ARBA00022771"/>
    </source>
</evidence>
<organism evidence="10 11">
    <name type="scientific">Danionella cerebrum</name>
    <dbReference type="NCBI Taxonomy" id="2873325"/>
    <lineage>
        <taxon>Eukaryota</taxon>
        <taxon>Metazoa</taxon>
        <taxon>Chordata</taxon>
        <taxon>Craniata</taxon>
        <taxon>Vertebrata</taxon>
        <taxon>Euteleostomi</taxon>
        <taxon>Actinopterygii</taxon>
        <taxon>Neopterygii</taxon>
        <taxon>Teleostei</taxon>
        <taxon>Ostariophysi</taxon>
        <taxon>Cypriniformes</taxon>
        <taxon>Danionidae</taxon>
        <taxon>Danioninae</taxon>
        <taxon>Danionella</taxon>
    </lineage>
</organism>
<feature type="domain" description="RZ-type" evidence="9">
    <location>
        <begin position="3153"/>
        <end position="3224"/>
    </location>
</feature>
<dbReference type="GO" id="GO:0008270">
    <property type="term" value="F:zinc ion binding"/>
    <property type="evidence" value="ECO:0007669"/>
    <property type="project" value="UniProtKB-KW"/>
</dbReference>
<keyword evidence="6" id="KW-0862">Zinc</keyword>
<dbReference type="PANTHER" id="PTHR10887:SF341">
    <property type="entry name" value="NFX1-TYPE ZINC FINGER-CONTAINING PROTEIN 1"/>
    <property type="match status" value="1"/>
</dbReference>
<dbReference type="EMBL" id="SRMA01025228">
    <property type="protein sequence ID" value="TRY97414.1"/>
    <property type="molecule type" value="Genomic_DNA"/>
</dbReference>